<keyword evidence="1" id="KW-1133">Transmembrane helix</keyword>
<dbReference type="WBParaSite" id="MBELARI_LOCUS14022">
    <property type="protein sequence ID" value="MBELARI_LOCUS14022"/>
    <property type="gene ID" value="MBELARI_LOCUS14022"/>
</dbReference>
<keyword evidence="3" id="KW-1185">Reference proteome</keyword>
<keyword evidence="1" id="KW-0472">Membrane</keyword>
<feature type="chain" id="PRO_5042096571" evidence="2">
    <location>
        <begin position="23"/>
        <end position="123"/>
    </location>
</feature>
<protein>
    <submittedName>
        <fullName evidence="4">Uncharacterized protein</fullName>
    </submittedName>
</protein>
<evidence type="ECO:0000313" key="3">
    <source>
        <dbReference type="Proteomes" id="UP000887575"/>
    </source>
</evidence>
<feature type="signal peptide" evidence="2">
    <location>
        <begin position="1"/>
        <end position="22"/>
    </location>
</feature>
<reference evidence="4" key="1">
    <citation type="submission" date="2024-02" db="UniProtKB">
        <authorList>
            <consortium name="WormBaseParasite"/>
        </authorList>
    </citation>
    <scope>IDENTIFICATION</scope>
</reference>
<sequence>MSSLLFNAPIFVLIFFIGMGMGKQQEATCDDTVSALMVWLVFATLIPLTINVATFVLIVLTISQMRKMKKITESIASSTHRLSQTAIRVGIGNSAKKALLDFARTKDELKMLLPATTIDKKNV</sequence>
<dbReference type="AlphaFoldDB" id="A0AAF3EJR5"/>
<organism evidence="3 4">
    <name type="scientific">Mesorhabditis belari</name>
    <dbReference type="NCBI Taxonomy" id="2138241"/>
    <lineage>
        <taxon>Eukaryota</taxon>
        <taxon>Metazoa</taxon>
        <taxon>Ecdysozoa</taxon>
        <taxon>Nematoda</taxon>
        <taxon>Chromadorea</taxon>
        <taxon>Rhabditida</taxon>
        <taxon>Rhabditina</taxon>
        <taxon>Rhabditomorpha</taxon>
        <taxon>Rhabditoidea</taxon>
        <taxon>Rhabditidae</taxon>
        <taxon>Mesorhabditinae</taxon>
        <taxon>Mesorhabditis</taxon>
    </lineage>
</organism>
<accession>A0AAF3EJR5</accession>
<proteinExistence type="predicted"/>
<keyword evidence="2" id="KW-0732">Signal</keyword>
<evidence type="ECO:0000256" key="2">
    <source>
        <dbReference type="SAM" id="SignalP"/>
    </source>
</evidence>
<dbReference type="Proteomes" id="UP000887575">
    <property type="component" value="Unassembled WGS sequence"/>
</dbReference>
<feature type="transmembrane region" description="Helical" evidence="1">
    <location>
        <begin position="38"/>
        <end position="60"/>
    </location>
</feature>
<keyword evidence="1" id="KW-0812">Transmembrane</keyword>
<evidence type="ECO:0000313" key="4">
    <source>
        <dbReference type="WBParaSite" id="MBELARI_LOCUS14022"/>
    </source>
</evidence>
<evidence type="ECO:0000256" key="1">
    <source>
        <dbReference type="SAM" id="Phobius"/>
    </source>
</evidence>
<name>A0AAF3EJR5_9BILA</name>